<gene>
    <name evidence="4" type="ORF">C1I93_16505</name>
</gene>
<feature type="region of interest" description="Disordered" evidence="1">
    <location>
        <begin position="99"/>
        <end position="176"/>
    </location>
</feature>
<sequence>MTPWWALPLLVVLFVSLTPVTPAAARFAAPDETGKYYVVGPPVDGQREYLYSIAVRTLGNGNRFREIVELNRGRQQPDGATFTDGVELAPGWVLVLPRDADGPGVRTGPLPAIGPPTPRPSTPPPSPSLSPPPAPSPSAAPPSPSATAASPTGAASPPGASSAPADETVAPAAAAPRSEPGLFGPGLVRVGAAVLAVLFAVVALLILPRRMYRMRSVTLDDGPWPPDRHHTPTPAEVDTRATATPPAPAEATPPAESPGAMSLPERAEPGTSTAPRPETEQGAVEEGLPERRLAELRTAEH</sequence>
<feature type="transmembrane region" description="Helical" evidence="2">
    <location>
        <begin position="186"/>
        <end position="207"/>
    </location>
</feature>
<evidence type="ECO:0000256" key="3">
    <source>
        <dbReference type="SAM" id="SignalP"/>
    </source>
</evidence>
<feature type="chain" id="PRO_5038488585" description="LysM domain-containing protein" evidence="3">
    <location>
        <begin position="25"/>
        <end position="301"/>
    </location>
</feature>
<comment type="caution">
    <text evidence="4">The sequence shown here is derived from an EMBL/GenBank/DDBJ whole genome shotgun (WGS) entry which is preliminary data.</text>
</comment>
<dbReference type="Proteomes" id="UP000248627">
    <property type="component" value="Unassembled WGS sequence"/>
</dbReference>
<keyword evidence="2" id="KW-0472">Membrane</keyword>
<evidence type="ECO:0008006" key="6">
    <source>
        <dbReference type="Google" id="ProtNLM"/>
    </source>
</evidence>
<feature type="region of interest" description="Disordered" evidence="1">
    <location>
        <begin position="218"/>
        <end position="301"/>
    </location>
</feature>
<evidence type="ECO:0000313" key="5">
    <source>
        <dbReference type="Proteomes" id="UP000248627"/>
    </source>
</evidence>
<keyword evidence="5" id="KW-1185">Reference proteome</keyword>
<organism evidence="4 5">
    <name type="scientific">Micromonospora endophytica</name>
    <dbReference type="NCBI Taxonomy" id="515350"/>
    <lineage>
        <taxon>Bacteria</taxon>
        <taxon>Bacillati</taxon>
        <taxon>Actinomycetota</taxon>
        <taxon>Actinomycetes</taxon>
        <taxon>Micromonosporales</taxon>
        <taxon>Micromonosporaceae</taxon>
        <taxon>Micromonospora</taxon>
    </lineage>
</organism>
<evidence type="ECO:0000313" key="4">
    <source>
        <dbReference type="EMBL" id="PZF94469.1"/>
    </source>
</evidence>
<dbReference type="AlphaFoldDB" id="A0A2W2D1K8"/>
<evidence type="ECO:0000256" key="1">
    <source>
        <dbReference type="SAM" id="MobiDB-lite"/>
    </source>
</evidence>
<feature type="non-terminal residue" evidence="4">
    <location>
        <position position="301"/>
    </location>
</feature>
<name>A0A2W2D1K8_9ACTN</name>
<keyword evidence="2" id="KW-1133">Transmembrane helix</keyword>
<dbReference type="EMBL" id="POTX01000105">
    <property type="protein sequence ID" value="PZF94469.1"/>
    <property type="molecule type" value="Genomic_DNA"/>
</dbReference>
<protein>
    <recommendedName>
        <fullName evidence="6">LysM domain-containing protein</fullName>
    </recommendedName>
</protein>
<proteinExistence type="predicted"/>
<feature type="compositionally biased region" description="Low complexity" evidence="1">
    <location>
        <begin position="145"/>
        <end position="176"/>
    </location>
</feature>
<reference evidence="4 5" key="1">
    <citation type="submission" date="2018-01" db="EMBL/GenBank/DDBJ databases">
        <title>Draft genome sequence of Jishengella endophytica.</title>
        <authorList>
            <person name="Sahin N."/>
            <person name="Ay H."/>
            <person name="Saygin H."/>
        </authorList>
    </citation>
    <scope>NUCLEOTIDE SEQUENCE [LARGE SCALE GENOMIC DNA]</scope>
    <source>
        <strain evidence="4 5">DSM 45430</strain>
    </source>
</reference>
<evidence type="ECO:0000256" key="2">
    <source>
        <dbReference type="SAM" id="Phobius"/>
    </source>
</evidence>
<feature type="signal peptide" evidence="3">
    <location>
        <begin position="1"/>
        <end position="24"/>
    </location>
</feature>
<accession>A0A2W2D1K8</accession>
<feature type="compositionally biased region" description="Pro residues" evidence="1">
    <location>
        <begin position="112"/>
        <end position="144"/>
    </location>
</feature>
<dbReference type="PRINTS" id="PR01217">
    <property type="entry name" value="PRICHEXTENSN"/>
</dbReference>
<feature type="compositionally biased region" description="Low complexity" evidence="1">
    <location>
        <begin position="241"/>
        <end position="254"/>
    </location>
</feature>
<keyword evidence="3" id="KW-0732">Signal</keyword>
<keyword evidence="2" id="KW-0812">Transmembrane</keyword>
<feature type="compositionally biased region" description="Basic and acidic residues" evidence="1">
    <location>
        <begin position="288"/>
        <end position="301"/>
    </location>
</feature>